<comment type="caution">
    <text evidence="4">The sequence shown here is derived from an EMBL/GenBank/DDBJ whole genome shotgun (WGS) entry which is preliminary data.</text>
</comment>
<dbReference type="Pfam" id="PF12612">
    <property type="entry name" value="TFCD_C"/>
    <property type="match status" value="1"/>
</dbReference>
<dbReference type="Gene3D" id="1.25.10.10">
    <property type="entry name" value="Leucine-rich Repeat Variant"/>
    <property type="match status" value="1"/>
</dbReference>
<name>A0A1G4AXU1_9PEZI</name>
<dbReference type="Proteomes" id="UP000176998">
    <property type="component" value="Unassembled WGS sequence"/>
</dbReference>
<dbReference type="Pfam" id="PF25767">
    <property type="entry name" value="ARM_TBCD_2nd"/>
    <property type="match status" value="2"/>
</dbReference>
<dbReference type="GO" id="GO:0000226">
    <property type="term" value="P:microtubule cytoskeleton organization"/>
    <property type="evidence" value="ECO:0007669"/>
    <property type="project" value="TreeGrafter"/>
</dbReference>
<reference evidence="4 5" key="1">
    <citation type="submission" date="2016-09" db="EMBL/GenBank/DDBJ databases">
        <authorList>
            <person name="Capua I."/>
            <person name="De Benedictis P."/>
            <person name="Joannis T."/>
            <person name="Lombin L.H."/>
            <person name="Cattoli G."/>
        </authorList>
    </citation>
    <scope>NUCLEOTIDE SEQUENCE [LARGE SCALE GENOMIC DNA]</scope>
    <source>
        <strain evidence="4 5">IMI 309357</strain>
    </source>
</reference>
<organism evidence="4 5">
    <name type="scientific">Colletotrichum orchidophilum</name>
    <dbReference type="NCBI Taxonomy" id="1209926"/>
    <lineage>
        <taxon>Eukaryota</taxon>
        <taxon>Fungi</taxon>
        <taxon>Dikarya</taxon>
        <taxon>Ascomycota</taxon>
        <taxon>Pezizomycotina</taxon>
        <taxon>Sordariomycetes</taxon>
        <taxon>Hypocreomycetidae</taxon>
        <taxon>Glomerellales</taxon>
        <taxon>Glomerellaceae</taxon>
        <taxon>Colletotrichum</taxon>
    </lineage>
</organism>
<evidence type="ECO:0000259" key="3">
    <source>
        <dbReference type="Pfam" id="PF25767"/>
    </source>
</evidence>
<dbReference type="SUPFAM" id="SSF48371">
    <property type="entry name" value="ARM repeat"/>
    <property type="match status" value="1"/>
</dbReference>
<proteinExistence type="predicted"/>
<evidence type="ECO:0000313" key="5">
    <source>
        <dbReference type="Proteomes" id="UP000176998"/>
    </source>
</evidence>
<keyword evidence="5" id="KW-1185">Reference proteome</keyword>
<feature type="domain" description="Tubulin-folding cofactor D ARM repeats" evidence="3">
    <location>
        <begin position="392"/>
        <end position="450"/>
    </location>
</feature>
<dbReference type="InterPro" id="IPR058033">
    <property type="entry name" value="ARM_TBCD_2nd"/>
</dbReference>
<feature type="domain" description="Tubulin-folding cofactor D ARM repeats" evidence="3">
    <location>
        <begin position="483"/>
        <end position="615"/>
    </location>
</feature>
<dbReference type="RefSeq" id="XP_022471128.1">
    <property type="nucleotide sequence ID" value="XM_022622378.1"/>
</dbReference>
<accession>A0A1G4AXU1</accession>
<dbReference type="InterPro" id="IPR016024">
    <property type="entry name" value="ARM-type_fold"/>
</dbReference>
<dbReference type="GO" id="GO:0007021">
    <property type="term" value="P:tubulin complex assembly"/>
    <property type="evidence" value="ECO:0007669"/>
    <property type="project" value="InterPro"/>
</dbReference>
<sequence>MDAKEDDSDIKLQKASSDLIAEFSRSLPLFLRKPDGKTLRARVRVSETARLTSSLLDPFQELPQLLDPHLPEWLPLLASTYLEHLNTRTRNRTRPSAPSSTGSTRSQLLEPLNLAIAKLIYTFTKIRGEKVIVRFLNVESRHIEPLLSALEAAERASSTARPALNPPSPQSAASATATITATQWSWEERYLVLLWLSHLLLAPFDLSTISSASADPDLTLPQIRDFDWPEDLPGITVRILPLAIKYLASSGKERDGARALLVRVAMRRDMQSQGVLSALVRWSLASLRPSPSGAATSASTPAPAPAPPQPPYFYIGVLSFLAGVLRSSINTSDMDTYLSPIFLTAHTVASADDQDTPISTAIRSVAVARKMLIKVIRSVTVLLLRSNKSPPDPQSTELVETSIGYLLESLADNDTPVRLAASKALSIVTLKLDPDMASQVVDAVLDSLNRNVFWTRDTPGPAGTKAASATTTTRDLTAVDPLEWHGLMLTLSHLLYRRSPPATQLPDIVHGLLLGLSFEKRSTSGGSIGTNVRDAACFGIWALARRYTTPELLKVPTAAVVAARIHSADVSILQVLATELTVTASLDPAGNIRRGASAALQELIGRHPDTVEKGIWVVQTVDYHTVALRSRAVLEVALNATKLSSQYGAALLDGLLGWRGIGDADAVSRRVAAASFGTLTLELSPHGTISSVASSPSLSSGDVAQFTASIERVLARLRTLQTRQVDERHGLVLCLASVLDRFPELLTGRPVDSVTEIAHRIICDLETIFKEFQTTTYRRPELVAEAYSRLITSSLPILQAAMLPGSGILDLQPGNEVVSTDSTKSLLKAIKTIDALERIPDRVASLVSTFNYVVSAGLARTEKEAVAASSEAALVLLVFSPAEERRRIIEEWAATVKQRPTSRAANDTGVLFALTMAYPITTTFGAALEAEERDGVVCDTILARWAGDNDNDTRVAILQALSESGMLRDRALVFLDLLAEGLNDYTTNARGDVGSHVRLEALKATKSLWSMALAVNGSGGGIAKETSGIDWLPMAVSKLFLQTLRLAAEKLDRVRTEAHAVLAMTVESSFATSFTKLTFSSKVYFQTLLNLYASEGSLQPLIAGPARADAAAWMAELLAGYVTSADTGNEDLVIASRSALANFCATSQRNLAAVCVALVGNVRSRQGQDRVVVPTLEIVAFLCHVGLFQKCQEVNLRHLCLQVQKAGYKTGNVRKLEACIKVYGCVAGFDEECADIGLVVPLELQGKRRDGVLEARKRLGALMFHPWPRVRSLVVDELWKLFGEDGGAESLKGVDWSKADKASINRVVDQFALARAAYA</sequence>
<dbReference type="InterPro" id="IPR033162">
    <property type="entry name" value="TBCD"/>
</dbReference>
<evidence type="ECO:0000313" key="4">
    <source>
        <dbReference type="EMBL" id="OHE93964.1"/>
    </source>
</evidence>
<evidence type="ECO:0000259" key="2">
    <source>
        <dbReference type="Pfam" id="PF12612"/>
    </source>
</evidence>
<feature type="domain" description="Tubulin-folding cofactor D C-terminal" evidence="2">
    <location>
        <begin position="1039"/>
        <end position="1215"/>
    </location>
</feature>
<dbReference type="GO" id="GO:0048487">
    <property type="term" value="F:beta-tubulin binding"/>
    <property type="evidence" value="ECO:0007669"/>
    <property type="project" value="InterPro"/>
</dbReference>
<dbReference type="EMBL" id="MJBS01000109">
    <property type="protein sequence ID" value="OHE93964.1"/>
    <property type="molecule type" value="Genomic_DNA"/>
</dbReference>
<dbReference type="Pfam" id="PF23579">
    <property type="entry name" value="ARM_TBCD"/>
    <property type="match status" value="1"/>
</dbReference>
<dbReference type="STRING" id="1209926.A0A1G4AXU1"/>
<dbReference type="InterPro" id="IPR011989">
    <property type="entry name" value="ARM-like"/>
</dbReference>
<gene>
    <name evidence="4" type="ORF">CORC01_10751</name>
</gene>
<keyword evidence="1" id="KW-0143">Chaperone</keyword>
<dbReference type="GO" id="GO:0005096">
    <property type="term" value="F:GTPase activator activity"/>
    <property type="evidence" value="ECO:0007669"/>
    <property type="project" value="InterPro"/>
</dbReference>
<dbReference type="InterPro" id="IPR022577">
    <property type="entry name" value="TBCD_C"/>
</dbReference>
<evidence type="ECO:0000256" key="1">
    <source>
        <dbReference type="ARBA" id="ARBA00023186"/>
    </source>
</evidence>
<dbReference type="PANTHER" id="PTHR12658:SF0">
    <property type="entry name" value="TUBULIN-SPECIFIC CHAPERONE D"/>
    <property type="match status" value="1"/>
</dbReference>
<protein>
    <submittedName>
        <fullName evidence="4">Beta-tubulin cofactor d</fullName>
    </submittedName>
</protein>
<dbReference type="PANTHER" id="PTHR12658">
    <property type="entry name" value="BETA-TUBULIN COFACTOR D"/>
    <property type="match status" value="1"/>
</dbReference>
<dbReference type="GO" id="GO:0007023">
    <property type="term" value="P:post-chaperonin tubulin folding pathway"/>
    <property type="evidence" value="ECO:0007669"/>
    <property type="project" value="InterPro"/>
</dbReference>
<dbReference type="GeneID" id="34563888"/>
<dbReference type="OrthoDB" id="10253476at2759"/>